<accession>A0A8R1Z4F3</accession>
<reference evidence="2" key="1">
    <citation type="journal article" date="2008" name="Nat. Genet.">
        <title>The Pristionchus pacificus genome provides a unique perspective on nematode lifestyle and parasitism.</title>
        <authorList>
            <person name="Dieterich C."/>
            <person name="Clifton S.W."/>
            <person name="Schuster L.N."/>
            <person name="Chinwalla A."/>
            <person name="Delehaunty K."/>
            <person name="Dinkelacker I."/>
            <person name="Fulton L."/>
            <person name="Fulton R."/>
            <person name="Godfrey J."/>
            <person name="Minx P."/>
            <person name="Mitreva M."/>
            <person name="Roeseler W."/>
            <person name="Tian H."/>
            <person name="Witte H."/>
            <person name="Yang S.P."/>
            <person name="Wilson R.K."/>
            <person name="Sommer R.J."/>
        </authorList>
    </citation>
    <scope>NUCLEOTIDE SEQUENCE [LARGE SCALE GENOMIC DNA]</scope>
    <source>
        <strain evidence="2">PS312</strain>
    </source>
</reference>
<sequence length="92" mass="10514">MVDVAAGVELVRGLKRDELRDVLLLIGVVNLLLQIVQIGHVPVTYVLWCFWWWSCMISDEMTGSSALKSYLNDTLLSYCRRRDSTFPNPARV</sequence>
<dbReference type="AlphaFoldDB" id="A0A2A6BSR5"/>
<gene>
    <name evidence="1" type="primary">WBGene00282892</name>
</gene>
<keyword evidence="2" id="KW-1185">Reference proteome</keyword>
<proteinExistence type="predicted"/>
<evidence type="ECO:0000313" key="2">
    <source>
        <dbReference type="Proteomes" id="UP000005239"/>
    </source>
</evidence>
<name>A0A2A6BSR5_PRIPA</name>
<organism evidence="1 2">
    <name type="scientific">Pristionchus pacificus</name>
    <name type="common">Parasitic nematode worm</name>
    <dbReference type="NCBI Taxonomy" id="54126"/>
    <lineage>
        <taxon>Eukaryota</taxon>
        <taxon>Metazoa</taxon>
        <taxon>Ecdysozoa</taxon>
        <taxon>Nematoda</taxon>
        <taxon>Chromadorea</taxon>
        <taxon>Rhabditida</taxon>
        <taxon>Rhabditina</taxon>
        <taxon>Diplogasteromorpha</taxon>
        <taxon>Diplogasteroidea</taxon>
        <taxon>Neodiplogasteridae</taxon>
        <taxon>Pristionchus</taxon>
    </lineage>
</organism>
<protein>
    <submittedName>
        <fullName evidence="1">Uncharacterized protein</fullName>
    </submittedName>
</protein>
<dbReference type="Proteomes" id="UP000005239">
    <property type="component" value="Unassembled WGS sequence"/>
</dbReference>
<evidence type="ECO:0000313" key="1">
    <source>
        <dbReference type="EnsemblMetazoa" id="PPA44523.1"/>
    </source>
</evidence>
<dbReference type="EnsemblMetazoa" id="PPA44523.1">
    <property type="protein sequence ID" value="PPA44523.1"/>
    <property type="gene ID" value="WBGene00282892"/>
</dbReference>
<accession>A0A2A6BSR5</accession>
<reference evidence="1" key="2">
    <citation type="submission" date="2022-06" db="UniProtKB">
        <authorList>
            <consortium name="EnsemblMetazoa"/>
        </authorList>
    </citation>
    <scope>IDENTIFICATION</scope>
    <source>
        <strain evidence="1">PS312</strain>
    </source>
</reference>